<gene>
    <name evidence="2" type="ORF">ECPE_LOCUS14245</name>
</gene>
<dbReference type="InterPro" id="IPR003961">
    <property type="entry name" value="FN3_dom"/>
</dbReference>
<dbReference type="PROSITE" id="PS50853">
    <property type="entry name" value="FN3"/>
    <property type="match status" value="1"/>
</dbReference>
<dbReference type="SMART" id="SM00060">
    <property type="entry name" value="FN3"/>
    <property type="match status" value="1"/>
</dbReference>
<sequence length="202" mass="22015">PEPPSQITGVRINQRQIKVTWSTLPSGSKSPLSGQSYPQPSIPITGFRIYYSKNENPQDLSTWQILDVGPVTMATLDSLDPGAEYVIKIKSRGADRRYGRLSDPVVVGVHVPDDGLSGGPGGYGTAGGRAINEKRAIRQLSCHWIPALDNARPGEASLKLNWQRPAQVDGLYQFQVPLGFLAEDLGMIVTETLSDMAECRKQ</sequence>
<protein>
    <submittedName>
        <fullName evidence="4">Fibronectin type-III domain-containing protein</fullName>
    </submittedName>
</protein>
<accession>A0A183B4V8</accession>
<dbReference type="AlphaFoldDB" id="A0A183B4V8"/>
<evidence type="ECO:0000313" key="2">
    <source>
        <dbReference type="EMBL" id="VDP91517.1"/>
    </source>
</evidence>
<dbReference type="InterPro" id="IPR013783">
    <property type="entry name" value="Ig-like_fold"/>
</dbReference>
<dbReference type="OrthoDB" id="10253954at2759"/>
<evidence type="ECO:0000313" key="4">
    <source>
        <dbReference type="WBParaSite" id="ECPE_0001428301-mRNA-1"/>
    </source>
</evidence>
<dbReference type="EMBL" id="UZAN01057085">
    <property type="protein sequence ID" value="VDP91517.1"/>
    <property type="molecule type" value="Genomic_DNA"/>
</dbReference>
<dbReference type="CDD" id="cd00063">
    <property type="entry name" value="FN3"/>
    <property type="match status" value="1"/>
</dbReference>
<feature type="domain" description="Fibronectin type-III" evidence="1">
    <location>
        <begin position="3"/>
        <end position="114"/>
    </location>
</feature>
<evidence type="ECO:0000259" key="1">
    <source>
        <dbReference type="PROSITE" id="PS50853"/>
    </source>
</evidence>
<organism evidence="4">
    <name type="scientific">Echinostoma caproni</name>
    <dbReference type="NCBI Taxonomy" id="27848"/>
    <lineage>
        <taxon>Eukaryota</taxon>
        <taxon>Metazoa</taxon>
        <taxon>Spiralia</taxon>
        <taxon>Lophotrochozoa</taxon>
        <taxon>Platyhelminthes</taxon>
        <taxon>Trematoda</taxon>
        <taxon>Digenea</taxon>
        <taxon>Plagiorchiida</taxon>
        <taxon>Echinostomata</taxon>
        <taxon>Echinostomatoidea</taxon>
        <taxon>Echinostomatidae</taxon>
        <taxon>Echinostoma</taxon>
    </lineage>
</organism>
<dbReference type="InterPro" id="IPR036116">
    <property type="entry name" value="FN3_sf"/>
</dbReference>
<reference evidence="4" key="1">
    <citation type="submission" date="2016-06" db="UniProtKB">
        <authorList>
            <consortium name="WormBaseParasite"/>
        </authorList>
    </citation>
    <scope>IDENTIFICATION</scope>
</reference>
<dbReference type="WBParaSite" id="ECPE_0001428301-mRNA-1">
    <property type="protein sequence ID" value="ECPE_0001428301-mRNA-1"/>
    <property type="gene ID" value="ECPE_0001428301"/>
</dbReference>
<proteinExistence type="predicted"/>
<reference evidence="2 3" key="2">
    <citation type="submission" date="2018-11" db="EMBL/GenBank/DDBJ databases">
        <authorList>
            <consortium name="Pathogen Informatics"/>
        </authorList>
    </citation>
    <scope>NUCLEOTIDE SEQUENCE [LARGE SCALE GENOMIC DNA]</scope>
    <source>
        <strain evidence="2 3">Egypt</strain>
    </source>
</reference>
<dbReference type="Gene3D" id="2.60.40.10">
    <property type="entry name" value="Immunoglobulins"/>
    <property type="match status" value="1"/>
</dbReference>
<dbReference type="SUPFAM" id="SSF49265">
    <property type="entry name" value="Fibronectin type III"/>
    <property type="match status" value="1"/>
</dbReference>
<evidence type="ECO:0000313" key="3">
    <source>
        <dbReference type="Proteomes" id="UP000272942"/>
    </source>
</evidence>
<name>A0A183B4V8_9TREM</name>
<keyword evidence="3" id="KW-1185">Reference proteome</keyword>
<dbReference type="Proteomes" id="UP000272942">
    <property type="component" value="Unassembled WGS sequence"/>
</dbReference>